<dbReference type="Proteomes" id="UP000476934">
    <property type="component" value="Unassembled WGS sequence"/>
</dbReference>
<evidence type="ECO:0000313" key="1">
    <source>
        <dbReference type="EMBL" id="KHD86856.1"/>
    </source>
</evidence>
<evidence type="ECO:0000313" key="2">
    <source>
        <dbReference type="EMBL" id="NEY20457.1"/>
    </source>
</evidence>
<keyword evidence="4" id="KW-1185">Reference proteome</keyword>
<proteinExistence type="predicted"/>
<reference evidence="2 4" key="2">
    <citation type="submission" date="2020-02" db="EMBL/GenBank/DDBJ databases">
        <authorList>
            <person name="Feng H."/>
        </authorList>
    </citation>
    <scope>NUCLEOTIDE SEQUENCE [LARGE SCALE GENOMIC DNA]</scope>
    <source>
        <strain evidence="2 4">Gsoil 114</strain>
    </source>
</reference>
<dbReference type="Proteomes" id="UP000030588">
    <property type="component" value="Unassembled WGS sequence"/>
</dbReference>
<dbReference type="EMBL" id="JAAIWK010000016">
    <property type="protein sequence ID" value="NEY20457.1"/>
    <property type="molecule type" value="Genomic_DNA"/>
</dbReference>
<reference evidence="2 4" key="3">
    <citation type="submission" date="2020-03" db="EMBL/GenBank/DDBJ databases">
        <title>Bacillus aquiflavi sp. nov., isolated from yellow water of strong flavor Chinese baijiu in Yibin region of China.</title>
        <authorList>
            <person name="Xie J."/>
        </authorList>
    </citation>
    <scope>NUCLEOTIDE SEQUENCE [LARGE SCALE GENOMIC DNA]</scope>
    <source>
        <strain evidence="2 4">Gsoil 114</strain>
    </source>
</reference>
<dbReference type="EMBL" id="JRUN01000001">
    <property type="protein sequence ID" value="KHD86856.1"/>
    <property type="molecule type" value="Genomic_DNA"/>
</dbReference>
<gene>
    <name evidence="2" type="ORF">G4D61_10865</name>
    <name evidence="1" type="ORF">NG54_00270</name>
</gene>
<protein>
    <submittedName>
        <fullName evidence="2">Competence protein ComN</fullName>
    </submittedName>
</protein>
<dbReference type="InterPro" id="IPR025716">
    <property type="entry name" value="Post-transcriptional_regulator"/>
</dbReference>
<reference evidence="1 3" key="1">
    <citation type="submission" date="2014-10" db="EMBL/GenBank/DDBJ databases">
        <title>Draft genome of phytase producing Bacillus ginsengihumi strain M2.11.</title>
        <authorList>
            <person name="Toymentseva A."/>
            <person name="Boulygina E.A."/>
            <person name="Kazakov S.V."/>
            <person name="Kayumov I."/>
            <person name="Suleimanova A.D."/>
            <person name="Mardanova A.M."/>
            <person name="Maria S.N."/>
            <person name="Sergey M.Y."/>
            <person name="Sharipova M.R."/>
        </authorList>
    </citation>
    <scope>NUCLEOTIDE SEQUENCE [LARGE SCALE GENOMIC DNA]</scope>
    <source>
        <strain evidence="1 3">M2.11</strain>
    </source>
</reference>
<dbReference type="Pfam" id="PF13797">
    <property type="entry name" value="Post_transc_reg"/>
    <property type="match status" value="1"/>
</dbReference>
<evidence type="ECO:0000313" key="3">
    <source>
        <dbReference type="Proteomes" id="UP000030588"/>
    </source>
</evidence>
<comment type="caution">
    <text evidence="1">The sequence shown here is derived from an EMBL/GenBank/DDBJ whole genome shotgun (WGS) entry which is preliminary data.</text>
</comment>
<organism evidence="1 3">
    <name type="scientific">Heyndrickxia ginsengihumi</name>
    <dbReference type="NCBI Taxonomy" id="363870"/>
    <lineage>
        <taxon>Bacteria</taxon>
        <taxon>Bacillati</taxon>
        <taxon>Bacillota</taxon>
        <taxon>Bacilli</taxon>
        <taxon>Bacillales</taxon>
        <taxon>Bacillaceae</taxon>
        <taxon>Heyndrickxia</taxon>
    </lineage>
</organism>
<dbReference type="RefSeq" id="WP_025728349.1">
    <property type="nucleotide sequence ID" value="NZ_JAAIWK010000016.1"/>
</dbReference>
<dbReference type="AlphaFoldDB" id="A0A0A6VH06"/>
<dbReference type="STRING" id="363870.NG54_00270"/>
<dbReference type="OrthoDB" id="2990595at2"/>
<sequence>MGVHPHSKYFEEMKPVLKSKAEEFKIIGYGAISIQDLWDFLINKKWKKVQEEMRMYELVSDILTIKIGDFMNYKTIEAYRSPNWFEDINEDELEELLYPDKTK</sequence>
<name>A0A0A6VH06_9BACI</name>
<accession>A0A0A6VH06</accession>
<evidence type="ECO:0000313" key="4">
    <source>
        <dbReference type="Proteomes" id="UP000476934"/>
    </source>
</evidence>